<dbReference type="AlphaFoldDB" id="A0A4Y3M855"/>
<keyword evidence="3" id="KW-1185">Reference proteome</keyword>
<sequence>MVAIRCDKLKKGCMGKRFGKTEEGFCGGGISGSVPRQSQIKHAGHEDADDPGDIDPTKGAGECAGIKTV</sequence>
<evidence type="ECO:0000313" key="2">
    <source>
        <dbReference type="EMBL" id="GEB03461.1"/>
    </source>
</evidence>
<dbReference type="EMBL" id="BJLY01000002">
    <property type="protein sequence ID" value="GEB03461.1"/>
    <property type="molecule type" value="Genomic_DNA"/>
</dbReference>
<name>A0A4Y3M855_9PROT</name>
<accession>A0A4Y3M855</accession>
<reference evidence="2 3" key="1">
    <citation type="submission" date="2019-06" db="EMBL/GenBank/DDBJ databases">
        <title>Whole genome shotgun sequence of Gluconobacter roseus NBRC 3990.</title>
        <authorList>
            <person name="Hosoyama A."/>
            <person name="Uohara A."/>
            <person name="Ohji S."/>
            <person name="Ichikawa N."/>
        </authorList>
    </citation>
    <scope>NUCLEOTIDE SEQUENCE [LARGE SCALE GENOMIC DNA]</scope>
    <source>
        <strain evidence="2 3">NBRC 3990</strain>
    </source>
</reference>
<proteinExistence type="predicted"/>
<evidence type="ECO:0000256" key="1">
    <source>
        <dbReference type="SAM" id="MobiDB-lite"/>
    </source>
</evidence>
<organism evidence="2 3">
    <name type="scientific">Gluconobacter roseus NBRC 3990</name>
    <dbReference type="NCBI Taxonomy" id="1307950"/>
    <lineage>
        <taxon>Bacteria</taxon>
        <taxon>Pseudomonadati</taxon>
        <taxon>Pseudomonadota</taxon>
        <taxon>Alphaproteobacteria</taxon>
        <taxon>Acetobacterales</taxon>
        <taxon>Acetobacteraceae</taxon>
        <taxon>Gluconobacter</taxon>
    </lineage>
</organism>
<comment type="caution">
    <text evidence="2">The sequence shown here is derived from an EMBL/GenBank/DDBJ whole genome shotgun (WGS) entry which is preliminary data.</text>
</comment>
<dbReference type="Proteomes" id="UP000320772">
    <property type="component" value="Unassembled WGS sequence"/>
</dbReference>
<feature type="region of interest" description="Disordered" evidence="1">
    <location>
        <begin position="28"/>
        <end position="69"/>
    </location>
</feature>
<gene>
    <name evidence="2" type="ORF">GRO01_10370</name>
</gene>
<evidence type="ECO:0000313" key="3">
    <source>
        <dbReference type="Proteomes" id="UP000320772"/>
    </source>
</evidence>
<protein>
    <submittedName>
        <fullName evidence="2">Uncharacterized protein</fullName>
    </submittedName>
</protein>